<name>A0A521DN94_9EURY</name>
<reference evidence="1 2" key="1">
    <citation type="submission" date="2017-05" db="EMBL/GenBank/DDBJ databases">
        <authorList>
            <person name="Varghese N."/>
            <person name="Submissions S."/>
        </authorList>
    </citation>
    <scope>NUCLEOTIDE SEQUENCE [LARGE SCALE GENOMIC DNA]</scope>
    <source>
        <strain evidence="1 2">DSM 19504</strain>
    </source>
</reference>
<evidence type="ECO:0000313" key="2">
    <source>
        <dbReference type="Proteomes" id="UP000319712"/>
    </source>
</evidence>
<proteinExistence type="predicted"/>
<accession>A0A521DN94</accession>
<dbReference type="AlphaFoldDB" id="A0A521DN94"/>
<evidence type="ECO:0000313" key="1">
    <source>
        <dbReference type="EMBL" id="SMO73072.1"/>
    </source>
</evidence>
<protein>
    <submittedName>
        <fullName evidence="1">Uncharacterized protein</fullName>
    </submittedName>
</protein>
<dbReference type="RefSeq" id="WP_246066501.1">
    <property type="nucleotide sequence ID" value="NZ_FXTD01000007.1"/>
</dbReference>
<dbReference type="Proteomes" id="UP000319712">
    <property type="component" value="Unassembled WGS sequence"/>
</dbReference>
<organism evidence="1 2">
    <name type="scientific">Halorubrum cibi</name>
    <dbReference type="NCBI Taxonomy" id="413815"/>
    <lineage>
        <taxon>Archaea</taxon>
        <taxon>Methanobacteriati</taxon>
        <taxon>Methanobacteriota</taxon>
        <taxon>Stenosarchaea group</taxon>
        <taxon>Halobacteria</taxon>
        <taxon>Halobacteriales</taxon>
        <taxon>Haloferacaceae</taxon>
        <taxon>Halorubrum</taxon>
    </lineage>
</organism>
<keyword evidence="2" id="KW-1185">Reference proteome</keyword>
<dbReference type="EMBL" id="FXTD01000007">
    <property type="protein sequence ID" value="SMO73072.1"/>
    <property type="molecule type" value="Genomic_DNA"/>
</dbReference>
<sequence length="309" mass="35729">MSLQAVQNRMNDADVAFIHDPDGNVHYWKLRSLPAINYLGTEHATYPTSWRQLKHTWQHDRGGRQYDFPGYDYHVSGGIQLPPSEDLCVVTTSYYEKNTQYTMNDLVNRYASSEGSLIVVADERRFQPSGGLRPLYHEPFCRHIGRYDRVYEAFVEHYESEGWGMPLRDTKNLFVQDNANLYELVEGDAVETTSELFDELTEAPYLPLYETFSNIFARRDELGVSPLESDDVIEAFGGWLRRRIEWDKSTASEIAHDLNRSVSMEGTTFDPSYAKRSPKIRLAREAAEDLTPETSPIDARYHDWLMHPL</sequence>
<gene>
    <name evidence="1" type="ORF">SAMN06264867_107151</name>
</gene>